<protein>
    <submittedName>
        <fullName evidence="6">Putative disease resistance protein RGA1</fullName>
    </submittedName>
</protein>
<dbReference type="EMBL" id="LWDX02023944">
    <property type="protein sequence ID" value="OEL31194.1"/>
    <property type="molecule type" value="Genomic_DNA"/>
</dbReference>
<dbReference type="SUPFAM" id="SSF52540">
    <property type="entry name" value="P-loop containing nucleoside triphosphate hydrolases"/>
    <property type="match status" value="1"/>
</dbReference>
<dbReference type="Gene3D" id="3.40.50.300">
    <property type="entry name" value="P-loop containing nucleotide triphosphate hydrolases"/>
    <property type="match status" value="1"/>
</dbReference>
<dbReference type="PANTHER" id="PTHR36766:SF40">
    <property type="entry name" value="DISEASE RESISTANCE PROTEIN RGA3"/>
    <property type="match status" value="1"/>
</dbReference>
<organism evidence="6 7">
    <name type="scientific">Dichanthelium oligosanthes</name>
    <dbReference type="NCBI Taxonomy" id="888268"/>
    <lineage>
        <taxon>Eukaryota</taxon>
        <taxon>Viridiplantae</taxon>
        <taxon>Streptophyta</taxon>
        <taxon>Embryophyta</taxon>
        <taxon>Tracheophyta</taxon>
        <taxon>Spermatophyta</taxon>
        <taxon>Magnoliopsida</taxon>
        <taxon>Liliopsida</taxon>
        <taxon>Poales</taxon>
        <taxon>Poaceae</taxon>
        <taxon>PACMAD clade</taxon>
        <taxon>Panicoideae</taxon>
        <taxon>Panicodae</taxon>
        <taxon>Paniceae</taxon>
        <taxon>Dichantheliinae</taxon>
        <taxon>Dichanthelium</taxon>
    </lineage>
</organism>
<reference evidence="6 7" key="1">
    <citation type="submission" date="2016-09" db="EMBL/GenBank/DDBJ databases">
        <title>The draft genome of Dichanthelium oligosanthes: A C3 panicoid grass species.</title>
        <authorList>
            <person name="Studer A.J."/>
            <person name="Schnable J.C."/>
            <person name="Brutnell T.P."/>
        </authorList>
    </citation>
    <scope>NUCLEOTIDE SEQUENCE [LARGE SCALE GENOMIC DNA]</scope>
    <source>
        <strain evidence="7">cv. Kellogg 1175</strain>
        <tissue evidence="6">Leaf</tissue>
    </source>
</reference>
<dbReference type="Proteomes" id="UP000095767">
    <property type="component" value="Unassembled WGS sequence"/>
</dbReference>
<accession>A0A1E5W1D6</accession>
<keyword evidence="1" id="KW-0433">Leucine-rich repeat</keyword>
<evidence type="ECO:0000259" key="4">
    <source>
        <dbReference type="Pfam" id="PF23559"/>
    </source>
</evidence>
<dbReference type="InterPro" id="IPR027417">
    <property type="entry name" value="P-loop_NTPase"/>
</dbReference>
<sequence>MAVVPSTGVNEKALQGWASCVGLGEEVKGLVAACVDLNSVLAEADGMEIQNKALISYLRDASHGASYAEDLLSLLEYYRIREQVEDRNDENKLVHDTADENYLHSTLDREIQIRNDDMADAAIVQSSSFNSDDDLPVTAHEIIPYNTKLTVPVLDKDYISCQITKQIDECLTITKHIRAVLQLDNLDYRRKQIYQRTSTDPRETSSCPTKPKVYGRDKERDMILSKLINKSSGENLTVLAVVGNGGVGKTTLAKVVFNNPDVSKHFGILLWVYISVHFNQVKIMRELLESLHGNRYENITELKELQTILSNELKSKRVLLVMDDMWEDRRKEKWDELLAPLLANDVKGNKVLLTTRNPSVARIAGATDDIVTLGGLQEPEFWCLFKEYAFGDSKPRGHKKLQAVGKNIVAKLKGYSLAAKTVGKLLKRKLDYDHWTEILDSNEWKYQQGDDDIMTALKISYNYLSKHLQKCFSYCALFPKNHWYDEERLVNIWIAQGFISCTDQHTRAEEIGSKYLADLIDWGFFLNEPPRISLLMHDLIHDLALLVSSQDCFTIEDVEPGPPSELVRHVSVITESVYYGQPDGTIQPNDFFLQSFTKISQTLQKRKLSTLMLFGAHDASFVSTFQQGLSEGRVVRVLKMEIVNPDLSTLISNISAFINLRYLELRSFYNVNNLILTEGISSLYHLQVLDISHNCGAKTVLPRDFNNLINLRHFIANEELHAQIAGVGKLTSLQELKAFHVRKDSEFSISQLGKMNELRGSISICSLENLDAKEDAIEARLRDKLYLTSLRLSWYPMLKSSSPILECLEPPEGIEALQVDGYKGSAPSWMGSNMYLTSLRSLRLENCKKWLTLPPFQHLPLLQELHLITMPHIHEIQIGRLRVLELRGMPRLIQCILMERDQSCLNLEVLEIEQCPNLKILLFHLSSPGTLTEHQFPCLRRLHIRNCHRQTSLPPLPLGDTTIDTEILMTSSKYKLFQLQTAPKGRSCLAIQGDQYVQTLDGTVLRFSKLKDLHELEIRDYPDLTCLTWEGMQHMSTLKRLEISFCPNLFSNDRNIFLPASIEELKFQTCNITGKKLSKMMLNMQFLRIFELHSCKGIHALSVGGILDDHNQAAEGSLHIPQCCLRTSETLYISFSSMVFLSKNGFEGFKALKKMNIKDCYMLLSSMVLEGESEAPCCSILPSSLLKLKITGLEDIHLQCSDLPSLSELHICRSPHLTCLEVGCCTAVQNLHVEECCQLESIQGLDSLAFLNVLIIETCPKLGSVQLQSCTSLQILHIGGCEALCTLDFSHSLNSLKEVAICRNRSLASLKLHFCTALEKLCIRDCPGLKSCVGFKSFIALKHLEISMCPGFVPSWESAENDIEEDHEFSIPLEHLDIDDLDVLSMPLCSQLTSLKVLTLHGVHSYKLPSDKVDILMENHEAALSNLTSLEELAFCSFKHLCSLPSKLHCLGSLNTLKLHYCRGITSLPKEGLPPSLIELDLYECSEELNKLCKHISKDKVYDSSVYLL</sequence>
<dbReference type="FunFam" id="3.40.50.300:FF:001091">
    <property type="entry name" value="Probable disease resistance protein At1g61300"/>
    <property type="match status" value="1"/>
</dbReference>
<dbReference type="Pfam" id="PF25019">
    <property type="entry name" value="LRR_R13L1-DRL21"/>
    <property type="match status" value="1"/>
</dbReference>
<dbReference type="Pfam" id="PF00931">
    <property type="entry name" value="NB-ARC"/>
    <property type="match status" value="1"/>
</dbReference>
<dbReference type="PANTHER" id="PTHR36766">
    <property type="entry name" value="PLANT BROAD-SPECTRUM MILDEW RESISTANCE PROTEIN RPW8"/>
    <property type="match status" value="1"/>
</dbReference>
<evidence type="ECO:0000313" key="7">
    <source>
        <dbReference type="Proteomes" id="UP000095767"/>
    </source>
</evidence>
<dbReference type="InterPro" id="IPR056789">
    <property type="entry name" value="LRR_R13L1-DRL21"/>
</dbReference>
<dbReference type="Gene3D" id="1.10.10.10">
    <property type="entry name" value="Winged helix-like DNA-binding domain superfamily/Winged helix DNA-binding domain"/>
    <property type="match status" value="1"/>
</dbReference>
<proteinExistence type="predicted"/>
<dbReference type="GO" id="GO:0006952">
    <property type="term" value="P:defense response"/>
    <property type="evidence" value="ECO:0007669"/>
    <property type="project" value="UniProtKB-KW"/>
</dbReference>
<dbReference type="InterPro" id="IPR036388">
    <property type="entry name" value="WH-like_DNA-bd_sf"/>
</dbReference>
<dbReference type="InterPro" id="IPR058922">
    <property type="entry name" value="WHD_DRP"/>
</dbReference>
<dbReference type="InterPro" id="IPR002182">
    <property type="entry name" value="NB-ARC"/>
</dbReference>
<dbReference type="STRING" id="888268.A0A1E5W1D6"/>
<gene>
    <name evidence="6" type="ORF">BAE44_0007787</name>
</gene>
<evidence type="ECO:0000259" key="3">
    <source>
        <dbReference type="Pfam" id="PF00931"/>
    </source>
</evidence>
<dbReference type="Gene3D" id="3.80.10.10">
    <property type="entry name" value="Ribonuclease Inhibitor"/>
    <property type="match status" value="3"/>
</dbReference>
<feature type="domain" description="R13L1/DRL21-like LRR repeat region" evidence="5">
    <location>
        <begin position="749"/>
        <end position="870"/>
    </location>
</feature>
<evidence type="ECO:0000256" key="2">
    <source>
        <dbReference type="ARBA" id="ARBA00022821"/>
    </source>
</evidence>
<dbReference type="PRINTS" id="PR00364">
    <property type="entry name" value="DISEASERSIST"/>
</dbReference>
<keyword evidence="7" id="KW-1185">Reference proteome</keyword>
<feature type="domain" description="NB-ARC" evidence="3">
    <location>
        <begin position="221"/>
        <end position="391"/>
    </location>
</feature>
<dbReference type="SUPFAM" id="SSF52058">
    <property type="entry name" value="L domain-like"/>
    <property type="match status" value="3"/>
</dbReference>
<feature type="domain" description="Disease resistance protein winged helix" evidence="4">
    <location>
        <begin position="477"/>
        <end position="544"/>
    </location>
</feature>
<dbReference type="InterPro" id="IPR032675">
    <property type="entry name" value="LRR_dom_sf"/>
</dbReference>
<dbReference type="Pfam" id="PF23559">
    <property type="entry name" value="WHD_DRP"/>
    <property type="match status" value="1"/>
</dbReference>
<evidence type="ECO:0000313" key="6">
    <source>
        <dbReference type="EMBL" id="OEL31194.1"/>
    </source>
</evidence>
<dbReference type="OrthoDB" id="1534087at2759"/>
<evidence type="ECO:0000256" key="1">
    <source>
        <dbReference type="ARBA" id="ARBA00022614"/>
    </source>
</evidence>
<keyword evidence="2" id="KW-0611">Plant defense</keyword>
<dbReference type="GO" id="GO:0043531">
    <property type="term" value="F:ADP binding"/>
    <property type="evidence" value="ECO:0007669"/>
    <property type="project" value="InterPro"/>
</dbReference>
<comment type="caution">
    <text evidence="6">The sequence shown here is derived from an EMBL/GenBank/DDBJ whole genome shotgun (WGS) entry which is preliminary data.</text>
</comment>
<name>A0A1E5W1D6_9POAL</name>
<evidence type="ECO:0000259" key="5">
    <source>
        <dbReference type="Pfam" id="PF25019"/>
    </source>
</evidence>